<evidence type="ECO:0000313" key="2">
    <source>
        <dbReference type="EMBL" id="KAK0428884.1"/>
    </source>
</evidence>
<dbReference type="AlphaFoldDB" id="A0AA39MCQ5"/>
<proteinExistence type="predicted"/>
<dbReference type="Proteomes" id="UP001175271">
    <property type="component" value="Unassembled WGS sequence"/>
</dbReference>
<keyword evidence="1" id="KW-0472">Membrane</keyword>
<evidence type="ECO:0000256" key="1">
    <source>
        <dbReference type="SAM" id="Phobius"/>
    </source>
</evidence>
<dbReference type="InterPro" id="IPR029071">
    <property type="entry name" value="Ubiquitin-like_domsf"/>
</dbReference>
<dbReference type="Gene3D" id="3.10.20.90">
    <property type="entry name" value="Phosphatidylinositol 3-kinase Catalytic Subunit, Chain A, domain 1"/>
    <property type="match status" value="1"/>
</dbReference>
<feature type="transmembrane region" description="Helical" evidence="1">
    <location>
        <begin position="116"/>
        <end position="137"/>
    </location>
</feature>
<keyword evidence="1" id="KW-1133">Transmembrane helix</keyword>
<keyword evidence="3" id="KW-1185">Reference proteome</keyword>
<organism evidence="2 3">
    <name type="scientific">Steinernema hermaphroditum</name>
    <dbReference type="NCBI Taxonomy" id="289476"/>
    <lineage>
        <taxon>Eukaryota</taxon>
        <taxon>Metazoa</taxon>
        <taxon>Ecdysozoa</taxon>
        <taxon>Nematoda</taxon>
        <taxon>Chromadorea</taxon>
        <taxon>Rhabditida</taxon>
        <taxon>Tylenchina</taxon>
        <taxon>Panagrolaimomorpha</taxon>
        <taxon>Strongyloidoidea</taxon>
        <taxon>Steinernematidae</taxon>
        <taxon>Steinernema</taxon>
    </lineage>
</organism>
<evidence type="ECO:0000313" key="3">
    <source>
        <dbReference type="Proteomes" id="UP001175271"/>
    </source>
</evidence>
<reference evidence="2" key="1">
    <citation type="submission" date="2023-06" db="EMBL/GenBank/DDBJ databases">
        <title>Genomic analysis of the entomopathogenic nematode Steinernema hermaphroditum.</title>
        <authorList>
            <person name="Schwarz E.M."/>
            <person name="Heppert J.K."/>
            <person name="Baniya A."/>
            <person name="Schwartz H.T."/>
            <person name="Tan C.-H."/>
            <person name="Antoshechkin I."/>
            <person name="Sternberg P.W."/>
            <person name="Goodrich-Blair H."/>
            <person name="Dillman A.R."/>
        </authorList>
    </citation>
    <scope>NUCLEOTIDE SEQUENCE</scope>
    <source>
        <strain evidence="2">PS9179</strain>
        <tissue evidence="2">Whole animal</tissue>
    </source>
</reference>
<dbReference type="SUPFAM" id="SSF54236">
    <property type="entry name" value="Ubiquitin-like"/>
    <property type="match status" value="1"/>
</dbReference>
<protein>
    <submittedName>
        <fullName evidence="2">Uncharacterized protein</fullName>
    </submittedName>
</protein>
<name>A0AA39MCQ5_9BILA</name>
<gene>
    <name evidence="2" type="ORF">QR680_011063</name>
</gene>
<dbReference type="EMBL" id="JAUCMV010000001">
    <property type="protein sequence ID" value="KAK0428884.1"/>
    <property type="molecule type" value="Genomic_DNA"/>
</dbReference>
<sequence>MFMTEQSLLLYVICLGPDNQELHARINIRCEMNYVRQEYARHFGYNPDMLTIFYKDREVGGHDTPMTLGMTGLNEELEFYTHSIGDPFDLCAVIFAAGSGLEEGDQRPAQVDALPYVFIFLMFVVLWVIVLIIIWLFELVQRYCRTRYDYGYGNI</sequence>
<comment type="caution">
    <text evidence="2">The sequence shown here is derived from an EMBL/GenBank/DDBJ whole genome shotgun (WGS) entry which is preliminary data.</text>
</comment>
<accession>A0AA39MCQ5</accession>
<keyword evidence="1" id="KW-0812">Transmembrane</keyword>